<dbReference type="OrthoDB" id="190275at2"/>
<dbReference type="GO" id="GO:0005829">
    <property type="term" value="C:cytosol"/>
    <property type="evidence" value="ECO:0007669"/>
    <property type="project" value="TreeGrafter"/>
</dbReference>
<dbReference type="SUPFAM" id="SSF52113">
    <property type="entry name" value="BRCT domain"/>
    <property type="match status" value="1"/>
</dbReference>
<dbReference type="Gene3D" id="3.40.50.10190">
    <property type="entry name" value="BRCT domain"/>
    <property type="match status" value="1"/>
</dbReference>
<organism evidence="6 7">
    <name type="scientific">Nocardia asteroides NBRC 15531</name>
    <dbReference type="NCBI Taxonomy" id="1110697"/>
    <lineage>
        <taxon>Bacteria</taxon>
        <taxon>Bacillati</taxon>
        <taxon>Actinomycetota</taxon>
        <taxon>Actinomycetes</taxon>
        <taxon>Mycobacteriales</taxon>
        <taxon>Nocardiaceae</taxon>
        <taxon>Nocardia</taxon>
    </lineage>
</organism>
<keyword evidence="2" id="KW-0378">Hydrolase</keyword>
<reference evidence="6 7" key="1">
    <citation type="journal article" date="2014" name="BMC Genomics">
        <title>Genome based analysis of type-I polyketide synthase and nonribosomal peptide synthetase gene clusters in seven strains of five representative Nocardia species.</title>
        <authorList>
            <person name="Komaki H."/>
            <person name="Ichikawa N."/>
            <person name="Hosoyama A."/>
            <person name="Takahashi-Nakaguchi A."/>
            <person name="Matsuzawa T."/>
            <person name="Suzuki K."/>
            <person name="Fujita N."/>
            <person name="Gonoi T."/>
        </authorList>
    </citation>
    <scope>NUCLEOTIDE SEQUENCE [LARGE SCALE GENOMIC DNA]</scope>
    <source>
        <strain evidence="6 7">NBRC 15531</strain>
    </source>
</reference>
<comment type="caution">
    <text evidence="6">The sequence shown here is derived from an EMBL/GenBank/DDBJ whole genome shotgun (WGS) entry which is preliminary data.</text>
</comment>
<dbReference type="eggNOG" id="COG0847">
    <property type="taxonomic scope" value="Bacteria"/>
</dbReference>
<name>U5EIR5_NOCAS</name>
<gene>
    <name evidence="6" type="ORF">NCAST_32_07780</name>
</gene>
<evidence type="ECO:0000259" key="5">
    <source>
        <dbReference type="SMART" id="SM00479"/>
    </source>
</evidence>
<dbReference type="InterPro" id="IPR013520">
    <property type="entry name" value="Ribonucl_H"/>
</dbReference>
<dbReference type="PANTHER" id="PTHR30231:SF4">
    <property type="entry name" value="PROTEIN NEN2"/>
    <property type="match status" value="1"/>
</dbReference>
<evidence type="ECO:0000256" key="1">
    <source>
        <dbReference type="ARBA" id="ARBA00022722"/>
    </source>
</evidence>
<dbReference type="SUPFAM" id="SSF53098">
    <property type="entry name" value="Ribonuclease H-like"/>
    <property type="match status" value="1"/>
</dbReference>
<dbReference type="NCBIfam" id="TIGR00573">
    <property type="entry name" value="dnaq"/>
    <property type="match status" value="1"/>
</dbReference>
<dbReference type="InterPro" id="IPR006054">
    <property type="entry name" value="DnaQ"/>
</dbReference>
<evidence type="ECO:0000256" key="2">
    <source>
        <dbReference type="ARBA" id="ARBA00022801"/>
    </source>
</evidence>
<dbReference type="InterPro" id="IPR036397">
    <property type="entry name" value="RNaseH_sf"/>
</dbReference>
<evidence type="ECO:0000256" key="3">
    <source>
        <dbReference type="ARBA" id="ARBA00022839"/>
    </source>
</evidence>
<dbReference type="GO" id="GO:0003677">
    <property type="term" value="F:DNA binding"/>
    <property type="evidence" value="ECO:0007669"/>
    <property type="project" value="InterPro"/>
</dbReference>
<proteinExistence type="predicted"/>
<dbReference type="Pfam" id="PF00929">
    <property type="entry name" value="RNase_T"/>
    <property type="match status" value="1"/>
</dbReference>
<dbReference type="SMART" id="SM00479">
    <property type="entry name" value="EXOIII"/>
    <property type="match status" value="1"/>
</dbReference>
<keyword evidence="1" id="KW-0540">Nuclease</keyword>
<dbReference type="RefSeq" id="WP_019046938.1">
    <property type="nucleotide sequence ID" value="NZ_BAFO02000032.1"/>
</dbReference>
<dbReference type="GO" id="GO:0003887">
    <property type="term" value="F:DNA-directed DNA polymerase activity"/>
    <property type="evidence" value="ECO:0007669"/>
    <property type="project" value="InterPro"/>
</dbReference>
<dbReference type="STRING" id="1824.SAMN05444423_102330"/>
<keyword evidence="3 6" id="KW-0269">Exonuclease</keyword>
<dbReference type="Gene3D" id="3.30.420.10">
    <property type="entry name" value="Ribonuclease H-like superfamily/Ribonuclease H"/>
    <property type="match status" value="1"/>
</dbReference>
<evidence type="ECO:0000256" key="4">
    <source>
        <dbReference type="SAM" id="MobiDB-lite"/>
    </source>
</evidence>
<dbReference type="CDD" id="cd06127">
    <property type="entry name" value="DEDDh"/>
    <property type="match status" value="1"/>
</dbReference>
<dbReference type="InterPro" id="IPR036420">
    <property type="entry name" value="BRCT_dom_sf"/>
</dbReference>
<dbReference type="AlphaFoldDB" id="U5EIR5"/>
<dbReference type="GeneID" id="91517365"/>
<feature type="domain" description="Exonuclease" evidence="5">
    <location>
        <begin position="18"/>
        <end position="183"/>
    </location>
</feature>
<protein>
    <submittedName>
        <fullName evidence="6">Exonuclease</fullName>
    </submittedName>
</protein>
<dbReference type="PANTHER" id="PTHR30231">
    <property type="entry name" value="DNA POLYMERASE III SUBUNIT EPSILON"/>
    <property type="match status" value="1"/>
</dbReference>
<dbReference type="FunFam" id="3.30.420.10:FF:000045">
    <property type="entry name" value="3'-5' exonuclease DinG"/>
    <property type="match status" value="1"/>
</dbReference>
<dbReference type="Proteomes" id="UP000017048">
    <property type="component" value="Unassembled WGS sequence"/>
</dbReference>
<dbReference type="CDD" id="cd06974">
    <property type="entry name" value="TerD_like"/>
    <property type="match status" value="1"/>
</dbReference>
<feature type="region of interest" description="Disordered" evidence="4">
    <location>
        <begin position="308"/>
        <end position="345"/>
    </location>
</feature>
<sequence length="597" mass="62862">MQGLTRLDEQQQAAGFGEFTVVDVETSGFQPQRHRVLSVAALTLDSTGQVSREFHTLVDPGCDPGPVHIHGLTAEILRGAPRFAQVREQLSAMLTGRVLVAHNAVFDFGFLAGEFRRAGAELPVRTRLCTLALARRVGLPTPDYTLGTLAAYYGVPQQKAHDALDDTRVLAHVLRALVADAARLGIAPPLLPCAPTAHDPARTAWPVERRGAKQPCSYAYPGRWEPGTPLRCGMKVAFTGETVVDREDLVSRAEAAGLDVTGAVSGRTSLLVTNAPDSGTGKARTAIGFGTPVIDEARFLELLATIEPGTPKQAGTSTPVSRAPEPSAPASRRPGPKPAGPLSGHRVLVLGGTHEEAAATRTRIVELGGSAAVNLSATVTDLLLLAGADTDRRLRKATDLGLPVHGLALLERTATAPAASEPASPEPAVLARGQVIDLPGEAESWTVRATWNQFGTTAVDLVAFLVDGNEKVRDSDDFVFYNQPAADGARLSQEGPTEQSVTLALDDLPGDCVRVVVAAALDGAGTFGEVGAVELELAAGLESGAAVRATLDAATVERTLLLAELYLRGKTWRVRAVGQGYEFGLAELARRYGVEVE</sequence>
<keyword evidence="7" id="KW-1185">Reference proteome</keyword>
<evidence type="ECO:0000313" key="6">
    <source>
        <dbReference type="EMBL" id="GAD86291.1"/>
    </source>
</evidence>
<dbReference type="GO" id="GO:0006260">
    <property type="term" value="P:DNA replication"/>
    <property type="evidence" value="ECO:0007669"/>
    <property type="project" value="InterPro"/>
</dbReference>
<dbReference type="Pfam" id="PF02342">
    <property type="entry name" value="TerD"/>
    <property type="match status" value="1"/>
</dbReference>
<dbReference type="Gene3D" id="2.60.60.30">
    <property type="entry name" value="sav2460 like domains"/>
    <property type="match status" value="1"/>
</dbReference>
<dbReference type="EMBL" id="BAFO02000032">
    <property type="protein sequence ID" value="GAD86291.1"/>
    <property type="molecule type" value="Genomic_DNA"/>
</dbReference>
<dbReference type="InterPro" id="IPR012337">
    <property type="entry name" value="RNaseH-like_sf"/>
</dbReference>
<accession>U5EIR5</accession>
<evidence type="ECO:0000313" key="7">
    <source>
        <dbReference type="Proteomes" id="UP000017048"/>
    </source>
</evidence>
<dbReference type="NCBIfam" id="NF004719">
    <property type="entry name" value="PRK06063.1"/>
    <property type="match status" value="1"/>
</dbReference>
<feature type="compositionally biased region" description="Low complexity" evidence="4">
    <location>
        <begin position="319"/>
        <end position="333"/>
    </location>
</feature>
<dbReference type="InterPro" id="IPR003325">
    <property type="entry name" value="TerD"/>
</dbReference>
<dbReference type="GO" id="GO:0008408">
    <property type="term" value="F:3'-5' exonuclease activity"/>
    <property type="evidence" value="ECO:0007669"/>
    <property type="project" value="TreeGrafter"/>
</dbReference>
<dbReference type="eggNOG" id="COG2310">
    <property type="taxonomic scope" value="Bacteria"/>
</dbReference>